<sequence>MKILFQSLWQEDMSWDDPLPENVLSSWMTILQTLKSVAGIKIPRHAKLSSSKLELLGFCDASEKAYAAAVYLKSVNADQISINLLIAKTRVAPKKHETLPRLELCGALLLVKLLDTVKSHLRHPIEETHLWTDSTIVLSWIADPSNWKTFVSNRISTIVKSYPRSCWHHVRSHDNPADCASRGINPNELQDHPLWWHGPSWCVDPLFNFASECKIEQPLVIPEL</sequence>
<dbReference type="OrthoDB" id="8194697at2759"/>
<protein>
    <submittedName>
        <fullName evidence="1">Uncharacterized protein</fullName>
    </submittedName>
</protein>
<gene>
    <name evidence="1" type="ORF">AFUS01_LOCUS35169</name>
</gene>
<proteinExistence type="predicted"/>
<comment type="caution">
    <text evidence="1">The sequence shown here is derived from an EMBL/GenBank/DDBJ whole genome shotgun (WGS) entry which is preliminary data.</text>
</comment>
<evidence type="ECO:0000313" key="2">
    <source>
        <dbReference type="Proteomes" id="UP000708208"/>
    </source>
</evidence>
<dbReference type="EMBL" id="CAJVCH010534719">
    <property type="protein sequence ID" value="CAG7825043.1"/>
    <property type="molecule type" value="Genomic_DNA"/>
</dbReference>
<name>A0A8J2PLN3_9HEXA</name>
<keyword evidence="2" id="KW-1185">Reference proteome</keyword>
<evidence type="ECO:0000313" key="1">
    <source>
        <dbReference type="EMBL" id="CAG7825043.1"/>
    </source>
</evidence>
<dbReference type="InterPro" id="IPR008042">
    <property type="entry name" value="Retrotrans_Pao"/>
</dbReference>
<accession>A0A8J2PLN3</accession>
<organism evidence="1 2">
    <name type="scientific">Allacma fusca</name>
    <dbReference type="NCBI Taxonomy" id="39272"/>
    <lineage>
        <taxon>Eukaryota</taxon>
        <taxon>Metazoa</taxon>
        <taxon>Ecdysozoa</taxon>
        <taxon>Arthropoda</taxon>
        <taxon>Hexapoda</taxon>
        <taxon>Collembola</taxon>
        <taxon>Symphypleona</taxon>
        <taxon>Sminthuridae</taxon>
        <taxon>Allacma</taxon>
    </lineage>
</organism>
<reference evidence="1" key="1">
    <citation type="submission" date="2021-06" db="EMBL/GenBank/DDBJ databases">
        <authorList>
            <person name="Hodson N. C."/>
            <person name="Mongue J. A."/>
            <person name="Jaron S. K."/>
        </authorList>
    </citation>
    <scope>NUCLEOTIDE SEQUENCE</scope>
</reference>
<dbReference type="PANTHER" id="PTHR22955">
    <property type="entry name" value="RETROTRANSPOSON"/>
    <property type="match status" value="1"/>
</dbReference>
<dbReference type="PANTHER" id="PTHR22955:SF77">
    <property type="entry name" value="ASPARTIC PUTATIVE DOMAIN-CONTAINING PROTEIN-RELATED"/>
    <property type="match status" value="1"/>
</dbReference>
<dbReference type="Proteomes" id="UP000708208">
    <property type="component" value="Unassembled WGS sequence"/>
</dbReference>
<dbReference type="Pfam" id="PF05380">
    <property type="entry name" value="Peptidase_A17"/>
    <property type="match status" value="1"/>
</dbReference>
<dbReference type="AlphaFoldDB" id="A0A8J2PLN3"/>